<protein>
    <recommendedName>
        <fullName evidence="7">AMP-dependent synthetase/ligase domain-containing protein</fullName>
    </recommendedName>
</protein>
<dbReference type="InterPro" id="IPR045851">
    <property type="entry name" value="AMP-bd_C_sf"/>
</dbReference>
<dbReference type="InterPro" id="IPR042099">
    <property type="entry name" value="ANL_N_sf"/>
</dbReference>
<comment type="similarity">
    <text evidence="1">Belongs to the ATP-dependent AMP-binding enzyme family.</text>
</comment>
<dbReference type="InterPro" id="IPR000873">
    <property type="entry name" value="AMP-dep_synth/lig_dom"/>
</dbReference>
<dbReference type="EMBL" id="BAEO01000056">
    <property type="protein sequence ID" value="GAC20832.1"/>
    <property type="molecule type" value="Genomic_DNA"/>
</dbReference>
<proteinExistence type="inferred from homology"/>
<evidence type="ECO:0000313" key="6">
    <source>
        <dbReference type="Proteomes" id="UP000006327"/>
    </source>
</evidence>
<dbReference type="STRING" id="493475.GARC_3879"/>
<dbReference type="InterPro" id="IPR020845">
    <property type="entry name" value="AMP-binding_CS"/>
</dbReference>
<evidence type="ECO:0000256" key="2">
    <source>
        <dbReference type="ARBA" id="ARBA00022598"/>
    </source>
</evidence>
<sequence length="438" mass="48220">MQSLLQQLKNLPKTGVITYEGESCAVSELIQKAAEIKHQNPQLYQGDIALGYTHLAEFVTALIAFDGWCSAIYLCPPNVAIPQGELIKWPLSGDAAMDDATKKQPVFSSSEVVQTKWYMATSGTTGEPKWYSHSFESLTASSKYSEQLQSMCWALLYQPFRFAGLQVVLQALLSGANLVDAAENEPLVQIALLKQNKTTAISATPSLWRQLLMTGQLGDLKLQYITLGGEIADQSVLDNLSRLFPKAKLRHIYASTETGVGLVVSDGLAGFPLTWLESLALPVALKVSDTQHLMVKPNFKVCQTLSAQTDPQGFVDTLDIVEIKEHRVLFIGRATGTINVGGNKVYPEKVEQVLMQSANVSQAKVYPKKSALMGELVVADITVLNADDPQQLKTQILINCKNQLQRFEIPTKINIVNNIAHDPSGKLNRKLNRKQQHD</sequence>
<dbReference type="GO" id="GO:0006631">
    <property type="term" value="P:fatty acid metabolic process"/>
    <property type="evidence" value="ECO:0007669"/>
    <property type="project" value="TreeGrafter"/>
</dbReference>
<dbReference type="PROSITE" id="PS00455">
    <property type="entry name" value="AMP_BINDING"/>
    <property type="match status" value="1"/>
</dbReference>
<keyword evidence="6" id="KW-1185">Reference proteome</keyword>
<dbReference type="Proteomes" id="UP000006327">
    <property type="component" value="Unassembled WGS sequence"/>
</dbReference>
<evidence type="ECO:0000259" key="3">
    <source>
        <dbReference type="Pfam" id="PF00501"/>
    </source>
</evidence>
<feature type="domain" description="AMP-binding enzyme C-terminal" evidence="4">
    <location>
        <begin position="349"/>
        <end position="426"/>
    </location>
</feature>
<dbReference type="Gene3D" id="3.30.300.30">
    <property type="match status" value="1"/>
</dbReference>
<comment type="caution">
    <text evidence="5">The sequence shown here is derived from an EMBL/GenBank/DDBJ whole genome shotgun (WGS) entry which is preliminary data.</text>
</comment>
<dbReference type="PANTHER" id="PTHR43201:SF5">
    <property type="entry name" value="MEDIUM-CHAIN ACYL-COA LIGASE ACSF2, MITOCHONDRIAL"/>
    <property type="match status" value="1"/>
</dbReference>
<reference evidence="5 6" key="1">
    <citation type="journal article" date="2017" name="Antonie Van Leeuwenhoek">
        <title>Rhizobium rhizosphaerae sp. nov., a novel species isolated from rice rhizosphere.</title>
        <authorList>
            <person name="Zhao J.J."/>
            <person name="Zhang J."/>
            <person name="Zhang R.J."/>
            <person name="Zhang C.W."/>
            <person name="Yin H.Q."/>
            <person name="Zhang X.X."/>
        </authorList>
    </citation>
    <scope>NUCLEOTIDE SEQUENCE [LARGE SCALE GENOMIC DNA]</scope>
    <source>
        <strain evidence="5 6">BSs20135</strain>
    </source>
</reference>
<dbReference type="AlphaFoldDB" id="K6YRR2"/>
<dbReference type="GO" id="GO:0031956">
    <property type="term" value="F:medium-chain fatty acid-CoA ligase activity"/>
    <property type="evidence" value="ECO:0007669"/>
    <property type="project" value="TreeGrafter"/>
</dbReference>
<evidence type="ECO:0000259" key="4">
    <source>
        <dbReference type="Pfam" id="PF13193"/>
    </source>
</evidence>
<dbReference type="OrthoDB" id="7055148at2"/>
<organism evidence="5 6">
    <name type="scientific">Paraglaciecola arctica BSs20135</name>
    <dbReference type="NCBI Taxonomy" id="493475"/>
    <lineage>
        <taxon>Bacteria</taxon>
        <taxon>Pseudomonadati</taxon>
        <taxon>Pseudomonadota</taxon>
        <taxon>Gammaproteobacteria</taxon>
        <taxon>Alteromonadales</taxon>
        <taxon>Alteromonadaceae</taxon>
        <taxon>Paraglaciecola</taxon>
    </lineage>
</organism>
<evidence type="ECO:0008006" key="7">
    <source>
        <dbReference type="Google" id="ProtNLM"/>
    </source>
</evidence>
<gene>
    <name evidence="5" type="ORF">GARC_3879</name>
</gene>
<name>K6YRR2_9ALTE</name>
<dbReference type="Gene3D" id="3.40.50.12780">
    <property type="entry name" value="N-terminal domain of ligase-like"/>
    <property type="match status" value="1"/>
</dbReference>
<evidence type="ECO:0000256" key="1">
    <source>
        <dbReference type="ARBA" id="ARBA00006432"/>
    </source>
</evidence>
<keyword evidence="2" id="KW-0436">Ligase</keyword>
<dbReference type="PANTHER" id="PTHR43201">
    <property type="entry name" value="ACYL-COA SYNTHETASE"/>
    <property type="match status" value="1"/>
</dbReference>
<dbReference type="RefSeq" id="WP_007623145.1">
    <property type="nucleotide sequence ID" value="NZ_BAEO01000056.1"/>
</dbReference>
<evidence type="ECO:0000313" key="5">
    <source>
        <dbReference type="EMBL" id="GAC20832.1"/>
    </source>
</evidence>
<dbReference type="SUPFAM" id="SSF56801">
    <property type="entry name" value="Acetyl-CoA synthetase-like"/>
    <property type="match status" value="1"/>
</dbReference>
<dbReference type="InterPro" id="IPR025110">
    <property type="entry name" value="AMP-bd_C"/>
</dbReference>
<dbReference type="eggNOG" id="COG0318">
    <property type="taxonomic scope" value="Bacteria"/>
</dbReference>
<dbReference type="Pfam" id="PF00501">
    <property type="entry name" value="AMP-binding"/>
    <property type="match status" value="1"/>
</dbReference>
<feature type="domain" description="AMP-dependent synthetase/ligase" evidence="3">
    <location>
        <begin position="119"/>
        <end position="264"/>
    </location>
</feature>
<accession>K6YRR2</accession>
<dbReference type="Pfam" id="PF13193">
    <property type="entry name" value="AMP-binding_C"/>
    <property type="match status" value="1"/>
</dbReference>